<evidence type="ECO:0000256" key="2">
    <source>
        <dbReference type="ARBA" id="ARBA00022723"/>
    </source>
</evidence>
<dbReference type="InterPro" id="IPR010994">
    <property type="entry name" value="RuvA_2-like"/>
</dbReference>
<dbReference type="Pfam" id="PF20582">
    <property type="entry name" value="UPF0758_N"/>
    <property type="match status" value="1"/>
</dbReference>
<keyword evidence="1" id="KW-0645">Protease</keyword>
<dbReference type="InterPro" id="IPR025657">
    <property type="entry name" value="RadC_JAB"/>
</dbReference>
<protein>
    <recommendedName>
        <fullName evidence="7">MPN domain-containing protein</fullName>
    </recommendedName>
</protein>
<dbReference type="NCBIfam" id="NF000642">
    <property type="entry name" value="PRK00024.1"/>
    <property type="match status" value="1"/>
</dbReference>
<sequence>MSKSFTIHDLPVDERPRERLVKFGEQALSAQELLQLILGRGSAGESVAVTAQKLLTQFGSLQKLAEASIEELSLIKGIGLAKASQIKAAFEISRRLSTQTESYKSKELSDPGKVYRLIKSKLKDYHKEHFYIIPIDSRNWSIAEVSVGSLNASVVHPREVFAEAIKSKAASVIFAHNHPSGDPEPSEDDLEITKRLVESGKILGIEVIDHIIIAKDDFFSFKNKGLL</sequence>
<reference evidence="8 9" key="1">
    <citation type="submission" date="2017-09" db="EMBL/GenBank/DDBJ databases">
        <title>Depth-based differentiation of microbial function through sediment-hosted aquifers and enrichment of novel symbionts in the deep terrestrial subsurface.</title>
        <authorList>
            <person name="Probst A.J."/>
            <person name="Ladd B."/>
            <person name="Jarett J.K."/>
            <person name="Geller-Mcgrath D.E."/>
            <person name="Sieber C.M."/>
            <person name="Emerson J.B."/>
            <person name="Anantharaman K."/>
            <person name="Thomas B.C."/>
            <person name="Malmstrom R."/>
            <person name="Stieglmeier M."/>
            <person name="Klingl A."/>
            <person name="Woyke T."/>
            <person name="Ryan C.M."/>
            <person name="Banfield J.F."/>
        </authorList>
    </citation>
    <scope>NUCLEOTIDE SEQUENCE [LARGE SCALE GENOMIC DNA]</scope>
    <source>
        <strain evidence="8">CG23_combo_of_CG06-09_8_20_14_all_37_13</strain>
    </source>
</reference>
<keyword evidence="2" id="KW-0479">Metal-binding</keyword>
<keyword evidence="5" id="KW-0482">Metalloprotease</keyword>
<dbReference type="GO" id="GO:0046872">
    <property type="term" value="F:metal ion binding"/>
    <property type="evidence" value="ECO:0007669"/>
    <property type="project" value="UniProtKB-KW"/>
</dbReference>
<dbReference type="Pfam" id="PF04002">
    <property type="entry name" value="RadC"/>
    <property type="match status" value="1"/>
</dbReference>
<organism evidence="8 9">
    <name type="scientific">Candidatus Portnoybacteria bacterium CG23_combo_of_CG06-09_8_20_14_all_37_13</name>
    <dbReference type="NCBI Taxonomy" id="1974819"/>
    <lineage>
        <taxon>Bacteria</taxon>
        <taxon>Candidatus Portnoyibacteriota</taxon>
    </lineage>
</organism>
<dbReference type="PANTHER" id="PTHR30471">
    <property type="entry name" value="DNA REPAIR PROTEIN RADC"/>
    <property type="match status" value="1"/>
</dbReference>
<dbReference type="GO" id="GO:0006508">
    <property type="term" value="P:proteolysis"/>
    <property type="evidence" value="ECO:0007669"/>
    <property type="project" value="UniProtKB-KW"/>
</dbReference>
<dbReference type="InterPro" id="IPR001405">
    <property type="entry name" value="UPF0758"/>
</dbReference>
<dbReference type="InterPro" id="IPR020891">
    <property type="entry name" value="UPF0758_CS"/>
</dbReference>
<keyword evidence="4" id="KW-0862">Zinc</keyword>
<dbReference type="InterPro" id="IPR037518">
    <property type="entry name" value="MPN"/>
</dbReference>
<dbReference type="NCBIfam" id="TIGR00608">
    <property type="entry name" value="radc"/>
    <property type="match status" value="1"/>
</dbReference>
<dbReference type="GO" id="GO:0008237">
    <property type="term" value="F:metallopeptidase activity"/>
    <property type="evidence" value="ECO:0007669"/>
    <property type="project" value="UniProtKB-KW"/>
</dbReference>
<evidence type="ECO:0000256" key="1">
    <source>
        <dbReference type="ARBA" id="ARBA00022670"/>
    </source>
</evidence>
<feature type="domain" description="MPN" evidence="7">
    <location>
        <begin position="107"/>
        <end position="227"/>
    </location>
</feature>
<evidence type="ECO:0000256" key="4">
    <source>
        <dbReference type="ARBA" id="ARBA00022833"/>
    </source>
</evidence>
<evidence type="ECO:0000256" key="6">
    <source>
        <dbReference type="RuleBase" id="RU003797"/>
    </source>
</evidence>
<evidence type="ECO:0000313" key="9">
    <source>
        <dbReference type="Proteomes" id="UP000231480"/>
    </source>
</evidence>
<keyword evidence="3" id="KW-0378">Hydrolase</keyword>
<dbReference type="Proteomes" id="UP000231480">
    <property type="component" value="Unassembled WGS sequence"/>
</dbReference>
<evidence type="ECO:0000259" key="7">
    <source>
        <dbReference type="PROSITE" id="PS50249"/>
    </source>
</evidence>
<dbReference type="AlphaFoldDB" id="A0A2G9YCE5"/>
<comment type="similarity">
    <text evidence="6">Belongs to the UPF0758 family.</text>
</comment>
<dbReference type="CDD" id="cd08071">
    <property type="entry name" value="MPN_DUF2466"/>
    <property type="match status" value="1"/>
</dbReference>
<dbReference type="PANTHER" id="PTHR30471:SF3">
    <property type="entry name" value="UPF0758 PROTEIN YEES-RELATED"/>
    <property type="match status" value="1"/>
</dbReference>
<dbReference type="Gene3D" id="1.10.150.20">
    <property type="entry name" value="5' to 3' exonuclease, C-terminal subdomain"/>
    <property type="match status" value="1"/>
</dbReference>
<dbReference type="PROSITE" id="PS01302">
    <property type="entry name" value="UPF0758"/>
    <property type="match status" value="1"/>
</dbReference>
<evidence type="ECO:0000313" key="8">
    <source>
        <dbReference type="EMBL" id="PIP16905.1"/>
    </source>
</evidence>
<dbReference type="PROSITE" id="PS50249">
    <property type="entry name" value="MPN"/>
    <property type="match status" value="1"/>
</dbReference>
<evidence type="ECO:0000256" key="3">
    <source>
        <dbReference type="ARBA" id="ARBA00022801"/>
    </source>
</evidence>
<dbReference type="EMBL" id="PCRH01000062">
    <property type="protein sequence ID" value="PIP16905.1"/>
    <property type="molecule type" value="Genomic_DNA"/>
</dbReference>
<gene>
    <name evidence="8" type="ORF">COX44_02855</name>
</gene>
<dbReference type="SUPFAM" id="SSF47781">
    <property type="entry name" value="RuvA domain 2-like"/>
    <property type="match status" value="1"/>
</dbReference>
<dbReference type="Gene3D" id="3.40.140.10">
    <property type="entry name" value="Cytidine Deaminase, domain 2"/>
    <property type="match status" value="1"/>
</dbReference>
<comment type="caution">
    <text evidence="8">The sequence shown here is derived from an EMBL/GenBank/DDBJ whole genome shotgun (WGS) entry which is preliminary data.</text>
</comment>
<proteinExistence type="inferred from homology"/>
<accession>A0A2G9YCE5</accession>
<name>A0A2G9YCE5_9BACT</name>
<evidence type="ECO:0000256" key="5">
    <source>
        <dbReference type="ARBA" id="ARBA00023049"/>
    </source>
</evidence>
<dbReference type="InterPro" id="IPR046778">
    <property type="entry name" value="UPF0758_N"/>
</dbReference>